<dbReference type="AlphaFoldDB" id="A0A0B7GWY2"/>
<dbReference type="Pfam" id="PF03577">
    <property type="entry name" value="Peptidase_C69"/>
    <property type="match status" value="1"/>
</dbReference>
<keyword evidence="3" id="KW-1185">Reference proteome</keyword>
<dbReference type="GO" id="GO:0006508">
    <property type="term" value="P:proteolysis"/>
    <property type="evidence" value="ECO:0007669"/>
    <property type="project" value="UniProtKB-KW"/>
</dbReference>
<evidence type="ECO:0000313" key="2">
    <source>
        <dbReference type="EMBL" id="CEM63013.1"/>
    </source>
</evidence>
<gene>
    <name evidence="2" type="ORF">TPHV1_60001</name>
</gene>
<dbReference type="InterPro" id="IPR005322">
    <property type="entry name" value="Peptidase_C69"/>
</dbReference>
<dbReference type="EC" id="3.4.-.-" evidence="1"/>
<proteinExistence type="inferred from homology"/>
<organism evidence="2 3">
    <name type="scientific">Treponema phagedenis</name>
    <dbReference type="NCBI Taxonomy" id="162"/>
    <lineage>
        <taxon>Bacteria</taxon>
        <taxon>Pseudomonadati</taxon>
        <taxon>Spirochaetota</taxon>
        <taxon>Spirochaetia</taxon>
        <taxon>Spirochaetales</taxon>
        <taxon>Treponemataceae</taxon>
        <taxon>Treponema</taxon>
    </lineage>
</organism>
<keyword evidence="1" id="KW-0645">Protease</keyword>
<protein>
    <recommendedName>
        <fullName evidence="1">Dipeptidase</fullName>
        <ecNumber evidence="1">3.4.-.-</ecNumber>
    </recommendedName>
</protein>
<dbReference type="GO" id="GO:0016805">
    <property type="term" value="F:dipeptidase activity"/>
    <property type="evidence" value="ECO:0007669"/>
    <property type="project" value="UniProtKB-KW"/>
</dbReference>
<evidence type="ECO:0000313" key="3">
    <source>
        <dbReference type="Proteomes" id="UP000042527"/>
    </source>
</evidence>
<accession>A0A0B7GWY2</accession>
<dbReference type="Proteomes" id="UP000042527">
    <property type="component" value="Unassembled WGS sequence"/>
</dbReference>
<evidence type="ECO:0000256" key="1">
    <source>
        <dbReference type="RuleBase" id="RU364089"/>
    </source>
</evidence>
<keyword evidence="1" id="KW-0224">Dipeptidase</keyword>
<dbReference type="EMBL" id="CDNC01000048">
    <property type="protein sequence ID" value="CEM63013.1"/>
    <property type="molecule type" value="Genomic_DNA"/>
</dbReference>
<sequence>MELQRYRYEDTEKNANLPKNKDVRAIGVSSSMECHILQLKDNLPKEVGGIIWMAMANAEHSVYLPFYGNINDTFPAYKIADDTYTPESFYWTMRDLNVKSALNREKYGKNVRAYWNSYEQQLLQTQADRDQHLIQTYKKSGKDAAADYATKIGIEISKDAFTKATQITKELTTYIFGDDAKPKKSDFAPSFMKVEKKK</sequence>
<name>A0A0B7GWY2_TREPH</name>
<dbReference type="GO" id="GO:0070004">
    <property type="term" value="F:cysteine-type exopeptidase activity"/>
    <property type="evidence" value="ECO:0007669"/>
    <property type="project" value="InterPro"/>
</dbReference>
<comment type="similarity">
    <text evidence="1">Belongs to the peptidase C69 family.</text>
</comment>
<keyword evidence="1" id="KW-0378">Hydrolase</keyword>
<comment type="catalytic activity">
    <reaction evidence="1">
        <text>an L-aminoacyl-L-amino acid + H2O = 2 an L-alpha-amino acid</text>
        <dbReference type="Rhea" id="RHEA:48940"/>
        <dbReference type="ChEBI" id="CHEBI:15377"/>
        <dbReference type="ChEBI" id="CHEBI:59869"/>
        <dbReference type="ChEBI" id="CHEBI:77460"/>
    </reaction>
</comment>
<reference evidence="3" key="1">
    <citation type="submission" date="2015-01" db="EMBL/GenBank/DDBJ databases">
        <authorList>
            <person name="Manzoor Shahid"/>
            <person name="Zubair Saima"/>
        </authorList>
    </citation>
    <scope>NUCLEOTIDE SEQUENCE [LARGE SCALE GENOMIC DNA]</scope>
    <source>
        <strain evidence="3">V1</strain>
    </source>
</reference>